<dbReference type="EMBL" id="WTPW01000815">
    <property type="protein sequence ID" value="KAF0477716.1"/>
    <property type="molecule type" value="Genomic_DNA"/>
</dbReference>
<sequence length="68" mass="7949">MENSNKNEIYDQFLEADKIIKELPIISSKHPDYMYTSKIIDAQKISNTIKDSTLVELNDTKKFDMYST</sequence>
<keyword evidence="2" id="KW-1185">Reference proteome</keyword>
<comment type="caution">
    <text evidence="1">The sequence shown here is derived from an EMBL/GenBank/DDBJ whole genome shotgun (WGS) entry which is preliminary data.</text>
</comment>
<gene>
    <name evidence="1" type="ORF">F8M41_024218</name>
</gene>
<reference evidence="1 2" key="1">
    <citation type="journal article" date="2019" name="Environ. Microbiol.">
        <title>At the nexus of three kingdoms: the genome of the mycorrhizal fungus Gigaspora margarita provides insights into plant, endobacterial and fungal interactions.</title>
        <authorList>
            <person name="Venice F."/>
            <person name="Ghignone S."/>
            <person name="Salvioli di Fossalunga A."/>
            <person name="Amselem J."/>
            <person name="Novero M."/>
            <person name="Xianan X."/>
            <person name="Sedzielewska Toro K."/>
            <person name="Morin E."/>
            <person name="Lipzen A."/>
            <person name="Grigoriev I.V."/>
            <person name="Henrissat B."/>
            <person name="Martin F.M."/>
            <person name="Bonfante P."/>
        </authorList>
    </citation>
    <scope>NUCLEOTIDE SEQUENCE [LARGE SCALE GENOMIC DNA]</scope>
    <source>
        <strain evidence="1 2">BEG34</strain>
    </source>
</reference>
<evidence type="ECO:0000313" key="1">
    <source>
        <dbReference type="EMBL" id="KAF0477716.1"/>
    </source>
</evidence>
<protein>
    <submittedName>
        <fullName evidence="1">Uncharacterized protein</fullName>
    </submittedName>
</protein>
<proteinExistence type="predicted"/>
<name>A0A8H4AC16_GIGMA</name>
<evidence type="ECO:0000313" key="2">
    <source>
        <dbReference type="Proteomes" id="UP000439903"/>
    </source>
</evidence>
<dbReference type="OrthoDB" id="2445072at2759"/>
<dbReference type="AlphaFoldDB" id="A0A8H4AC16"/>
<organism evidence="1 2">
    <name type="scientific">Gigaspora margarita</name>
    <dbReference type="NCBI Taxonomy" id="4874"/>
    <lineage>
        <taxon>Eukaryota</taxon>
        <taxon>Fungi</taxon>
        <taxon>Fungi incertae sedis</taxon>
        <taxon>Mucoromycota</taxon>
        <taxon>Glomeromycotina</taxon>
        <taxon>Glomeromycetes</taxon>
        <taxon>Diversisporales</taxon>
        <taxon>Gigasporaceae</taxon>
        <taxon>Gigaspora</taxon>
    </lineage>
</organism>
<dbReference type="Proteomes" id="UP000439903">
    <property type="component" value="Unassembled WGS sequence"/>
</dbReference>
<accession>A0A8H4AC16</accession>